<evidence type="ECO:0000259" key="4">
    <source>
        <dbReference type="Pfam" id="PF00266"/>
    </source>
</evidence>
<keyword evidence="6" id="KW-1185">Reference proteome</keyword>
<evidence type="ECO:0000313" key="5">
    <source>
        <dbReference type="EMBL" id="MFC7342361.1"/>
    </source>
</evidence>
<dbReference type="Gene3D" id="3.90.1150.10">
    <property type="entry name" value="Aspartate Aminotransferase, domain 1"/>
    <property type="match status" value="1"/>
</dbReference>
<reference evidence="6" key="1">
    <citation type="journal article" date="2019" name="Int. J. Syst. Evol. Microbiol.">
        <title>The Global Catalogue of Microorganisms (GCM) 10K type strain sequencing project: providing services to taxonomists for standard genome sequencing and annotation.</title>
        <authorList>
            <consortium name="The Broad Institute Genomics Platform"/>
            <consortium name="The Broad Institute Genome Sequencing Center for Infectious Disease"/>
            <person name="Wu L."/>
            <person name="Ma J."/>
        </authorList>
    </citation>
    <scope>NUCLEOTIDE SEQUENCE [LARGE SCALE GENOMIC DNA]</scope>
    <source>
        <strain evidence="6">WLHS5</strain>
    </source>
</reference>
<dbReference type="InterPro" id="IPR015424">
    <property type="entry name" value="PyrdxlP-dep_Trfase"/>
</dbReference>
<dbReference type="Pfam" id="PF00266">
    <property type="entry name" value="Aminotran_5"/>
    <property type="match status" value="1"/>
</dbReference>
<keyword evidence="5" id="KW-0032">Aminotransferase</keyword>
<dbReference type="SUPFAM" id="SSF53383">
    <property type="entry name" value="PLP-dependent transferases"/>
    <property type="match status" value="1"/>
</dbReference>
<dbReference type="Pfam" id="PF22580">
    <property type="entry name" value="KYNU_C"/>
    <property type="match status" value="1"/>
</dbReference>
<dbReference type="PANTHER" id="PTHR14084:SF0">
    <property type="entry name" value="KYNURENINASE"/>
    <property type="match status" value="1"/>
</dbReference>
<dbReference type="InterPro" id="IPR010111">
    <property type="entry name" value="Kynureninase"/>
</dbReference>
<dbReference type="PANTHER" id="PTHR14084">
    <property type="entry name" value="KYNURENINASE"/>
    <property type="match status" value="1"/>
</dbReference>
<sequence length="378" mass="40218">MWTSIRSTAEALDDADALAGLRLRHDLPPGLIRLDGCSGGPLPRTSPARLRRFVQHRWEPRSGRPPGESDWRRETRLAAVALAPLLGADAGEITIAESTSINLFKAMVTAARLRADRPVLAVGHDCFPTDHCLARSAAEHIGGELVLVDDADRLDGLPMDRVAVVALSHADLRTGAVRDAAALTAQIHRHGALALWDLTHSAGALDVDLHGWDADFAIGCGYKYLGGSATAPSYSFLADRLLAEEAHHPLIEHFAGPAAALAVSELRTVLSILDGVPAGALAEKARGLVGLFLEQIEEFCADIAVEVAGPPASATRGAQVCLTHPAAQRLADALSDRGVLAECAEPDLLRFHFPPAWLSHVEVWQAAEQLHSALHEVG</sequence>
<dbReference type="InterPro" id="IPR000192">
    <property type="entry name" value="Aminotrans_V_dom"/>
</dbReference>
<dbReference type="Proteomes" id="UP001596504">
    <property type="component" value="Unassembled WGS sequence"/>
</dbReference>
<organism evidence="5 6">
    <name type="scientific">Saccharopolyspora griseoalba</name>
    <dbReference type="NCBI Taxonomy" id="1431848"/>
    <lineage>
        <taxon>Bacteria</taxon>
        <taxon>Bacillati</taxon>
        <taxon>Actinomycetota</taxon>
        <taxon>Actinomycetes</taxon>
        <taxon>Pseudonocardiales</taxon>
        <taxon>Pseudonocardiaceae</taxon>
        <taxon>Saccharopolyspora</taxon>
    </lineage>
</organism>
<dbReference type="InterPro" id="IPR015422">
    <property type="entry name" value="PyrdxlP-dep_Trfase_small"/>
</dbReference>
<protein>
    <submittedName>
        <fullName evidence="5">Aminotransferase class V-fold PLP-dependent enzyme</fullName>
    </submittedName>
</protein>
<dbReference type="Gene3D" id="3.40.640.10">
    <property type="entry name" value="Type I PLP-dependent aspartate aminotransferase-like (Major domain)"/>
    <property type="match status" value="1"/>
</dbReference>
<dbReference type="EMBL" id="JBHTCJ010000006">
    <property type="protein sequence ID" value="MFC7342361.1"/>
    <property type="molecule type" value="Genomic_DNA"/>
</dbReference>
<evidence type="ECO:0000313" key="6">
    <source>
        <dbReference type="Proteomes" id="UP001596504"/>
    </source>
</evidence>
<dbReference type="InterPro" id="IPR015421">
    <property type="entry name" value="PyrdxlP-dep_Trfase_major"/>
</dbReference>
<evidence type="ECO:0000256" key="1">
    <source>
        <dbReference type="ARBA" id="ARBA00022642"/>
    </source>
</evidence>
<dbReference type="GO" id="GO:0008483">
    <property type="term" value="F:transaminase activity"/>
    <property type="evidence" value="ECO:0007669"/>
    <property type="project" value="UniProtKB-KW"/>
</dbReference>
<accession>A0ABW2LIM3</accession>
<evidence type="ECO:0000256" key="2">
    <source>
        <dbReference type="ARBA" id="ARBA00022801"/>
    </source>
</evidence>
<keyword evidence="5" id="KW-0808">Transferase</keyword>
<comment type="caution">
    <text evidence="5">The sequence shown here is derived from an EMBL/GenBank/DDBJ whole genome shotgun (WGS) entry which is preliminary data.</text>
</comment>
<feature type="domain" description="Aminotransferase class V" evidence="4">
    <location>
        <begin position="159"/>
        <end position="226"/>
    </location>
</feature>
<proteinExistence type="predicted"/>
<keyword evidence="2" id="KW-0378">Hydrolase</keyword>
<keyword evidence="1" id="KW-0662">Pyridine nucleotide biosynthesis</keyword>
<dbReference type="RefSeq" id="WP_380668180.1">
    <property type="nucleotide sequence ID" value="NZ_JBHTCJ010000006.1"/>
</dbReference>
<name>A0ABW2LIM3_9PSEU</name>
<evidence type="ECO:0000256" key="3">
    <source>
        <dbReference type="ARBA" id="ARBA00022898"/>
    </source>
</evidence>
<gene>
    <name evidence="5" type="ORF">ACFQRI_13190</name>
</gene>
<keyword evidence="3" id="KW-0663">Pyridoxal phosphate</keyword>